<proteinExistence type="predicted"/>
<dbReference type="PROSITE" id="PS00107">
    <property type="entry name" value="PROTEIN_KINASE_ATP"/>
    <property type="match status" value="1"/>
</dbReference>
<feature type="region of interest" description="Disordered" evidence="6">
    <location>
        <begin position="1"/>
        <end position="20"/>
    </location>
</feature>
<evidence type="ECO:0000256" key="2">
    <source>
        <dbReference type="ARBA" id="ARBA00022741"/>
    </source>
</evidence>
<dbReference type="InterPro" id="IPR006016">
    <property type="entry name" value="UspA"/>
</dbReference>
<protein>
    <recommendedName>
        <fullName evidence="7">Protein kinase domain-containing protein</fullName>
    </recommendedName>
</protein>
<dbReference type="SMART" id="SM00220">
    <property type="entry name" value="S_TKc"/>
    <property type="match status" value="1"/>
</dbReference>
<reference evidence="8 9" key="1">
    <citation type="submission" date="2024-04" db="EMBL/GenBank/DDBJ databases">
        <authorList>
            <person name="Fracassetti M."/>
        </authorList>
    </citation>
    <scope>NUCLEOTIDE SEQUENCE [LARGE SCALE GENOMIC DNA]</scope>
</reference>
<evidence type="ECO:0000313" key="8">
    <source>
        <dbReference type="EMBL" id="CAL1394470.1"/>
    </source>
</evidence>
<dbReference type="InterPro" id="IPR046958">
    <property type="entry name" value="RBK1/2/STUNTED"/>
</dbReference>
<keyword evidence="3" id="KW-0418">Kinase</keyword>
<dbReference type="GO" id="GO:0004672">
    <property type="term" value="F:protein kinase activity"/>
    <property type="evidence" value="ECO:0007669"/>
    <property type="project" value="InterPro"/>
</dbReference>
<dbReference type="InterPro" id="IPR011009">
    <property type="entry name" value="Kinase-like_dom_sf"/>
</dbReference>
<dbReference type="Gene3D" id="3.40.50.620">
    <property type="entry name" value="HUPs"/>
    <property type="match status" value="1"/>
</dbReference>
<dbReference type="PANTHER" id="PTHR47987">
    <property type="entry name" value="OS08G0249100 PROTEIN"/>
    <property type="match status" value="1"/>
</dbReference>
<evidence type="ECO:0000256" key="3">
    <source>
        <dbReference type="ARBA" id="ARBA00022777"/>
    </source>
</evidence>
<feature type="binding site" evidence="5">
    <location>
        <position position="400"/>
    </location>
    <ligand>
        <name>ATP</name>
        <dbReference type="ChEBI" id="CHEBI:30616"/>
    </ligand>
</feature>
<dbReference type="InterPro" id="IPR008271">
    <property type="entry name" value="Ser/Thr_kinase_AS"/>
</dbReference>
<keyword evidence="9" id="KW-1185">Reference proteome</keyword>
<dbReference type="InterPro" id="IPR000719">
    <property type="entry name" value="Prot_kinase_dom"/>
</dbReference>
<evidence type="ECO:0000256" key="5">
    <source>
        <dbReference type="PROSITE-ProRule" id="PRU10141"/>
    </source>
</evidence>
<feature type="domain" description="Protein kinase" evidence="7">
    <location>
        <begin position="372"/>
        <end position="648"/>
    </location>
</feature>
<dbReference type="AlphaFoldDB" id="A0AAV2F8D2"/>
<keyword evidence="4 5" id="KW-0067">ATP-binding</keyword>
<dbReference type="Proteomes" id="UP001497516">
    <property type="component" value="Chromosome 6"/>
</dbReference>
<dbReference type="InterPro" id="IPR014729">
    <property type="entry name" value="Rossmann-like_a/b/a_fold"/>
</dbReference>
<dbReference type="Gene3D" id="1.10.510.10">
    <property type="entry name" value="Transferase(Phosphotransferase) domain 1"/>
    <property type="match status" value="1"/>
</dbReference>
<sequence>MKLTDEETAAVSGSSNAGGSRGKEVVLVGVRLDSQSKELLTWALMKATKPGDRVIALHVLNSTASAEIEGGTGSLLALVKTFDCLLAVYEGFCNLKQVDLKLKVCRGDSVKRVLVREAKVNGASKIIVGTSKRNHTIRPTITIAKYCSKKLSSTCSVFAISNGKVMYERAANGDHSQDGSIQEKLSSSQKMLAVNSLHCGSSLLVKNETEAGVSCLAHKARSSRALVPYRGSESKSTSHSNVRSELLPDHHKLGWKLVRQTFSGKQENTKRFHASKAVRRFLKLPTQNSSSAVYPDQRQSGSRSHKDKSANFQGQSGTIVPIGSKVALAPLSPVSPSFSDSLPEELKGLYEKYSLMCRWFSYEELVAATSNFAPENMVGTGGSSHVYKGLLLSGKELAVKILKPSEDVVKEFIVEIEMITTLHHKNIISLFGFYFDHCKLLLVYEYLSRGSLEENLHGIKKDVRTFGWQERHKVAVGVAEALDYLHNHCDHPVIHRDVKSSNVLLSDDFEPQLSDFGLACWMSSLTEGPNSDIVGTFGYLAPEYFMHGRMSDKLDVFAFGVVLLELLSGRMAITSQDSQCQESLIMWARPILHGGKQSHFLDPHIETENAEDEIDRMVLAATLCIRSCPKSRPHISLILKLLQGDSEVTNWANQEIAQSEHRNATKGGTDPSGIQSHLNVALLDLQDDSISITSSEHGVTVEDYLQGRWSRTSSFD</sequence>
<dbReference type="Pfam" id="PF00069">
    <property type="entry name" value="Pkinase"/>
    <property type="match status" value="1"/>
</dbReference>
<evidence type="ECO:0000256" key="4">
    <source>
        <dbReference type="ARBA" id="ARBA00022840"/>
    </source>
</evidence>
<dbReference type="Gene3D" id="3.30.200.20">
    <property type="entry name" value="Phosphorylase Kinase, domain 1"/>
    <property type="match status" value="1"/>
</dbReference>
<gene>
    <name evidence="8" type="ORF">LTRI10_LOCUS34972</name>
</gene>
<name>A0AAV2F8D2_9ROSI</name>
<dbReference type="PROSITE" id="PS50011">
    <property type="entry name" value="PROTEIN_KINASE_DOM"/>
    <property type="match status" value="1"/>
</dbReference>
<feature type="region of interest" description="Disordered" evidence="6">
    <location>
        <begin position="288"/>
        <end position="317"/>
    </location>
</feature>
<keyword evidence="1" id="KW-0808">Transferase</keyword>
<dbReference type="GO" id="GO:0005524">
    <property type="term" value="F:ATP binding"/>
    <property type="evidence" value="ECO:0007669"/>
    <property type="project" value="UniProtKB-UniRule"/>
</dbReference>
<dbReference type="SUPFAM" id="SSF56112">
    <property type="entry name" value="Protein kinase-like (PK-like)"/>
    <property type="match status" value="1"/>
</dbReference>
<organism evidence="8 9">
    <name type="scientific">Linum trigynum</name>
    <dbReference type="NCBI Taxonomy" id="586398"/>
    <lineage>
        <taxon>Eukaryota</taxon>
        <taxon>Viridiplantae</taxon>
        <taxon>Streptophyta</taxon>
        <taxon>Embryophyta</taxon>
        <taxon>Tracheophyta</taxon>
        <taxon>Spermatophyta</taxon>
        <taxon>Magnoliopsida</taxon>
        <taxon>eudicotyledons</taxon>
        <taxon>Gunneridae</taxon>
        <taxon>Pentapetalae</taxon>
        <taxon>rosids</taxon>
        <taxon>fabids</taxon>
        <taxon>Malpighiales</taxon>
        <taxon>Linaceae</taxon>
        <taxon>Linum</taxon>
    </lineage>
</organism>
<dbReference type="FunFam" id="3.40.50.620:FF:000177">
    <property type="entry name" value="probable receptor-like serine/threonine-protein kinase At5g57670"/>
    <property type="match status" value="1"/>
</dbReference>
<evidence type="ECO:0000259" key="7">
    <source>
        <dbReference type="PROSITE" id="PS50011"/>
    </source>
</evidence>
<dbReference type="SUPFAM" id="SSF52402">
    <property type="entry name" value="Adenine nucleotide alpha hydrolases-like"/>
    <property type="match status" value="1"/>
</dbReference>
<dbReference type="EMBL" id="OZ034819">
    <property type="protein sequence ID" value="CAL1394470.1"/>
    <property type="molecule type" value="Genomic_DNA"/>
</dbReference>
<dbReference type="FunFam" id="1.10.510.10:FF:000284">
    <property type="entry name" value="Putative receptor-like serine/threonine-protein kinase"/>
    <property type="match status" value="1"/>
</dbReference>
<keyword evidence="2 5" id="KW-0547">Nucleotide-binding</keyword>
<evidence type="ECO:0000256" key="1">
    <source>
        <dbReference type="ARBA" id="ARBA00022679"/>
    </source>
</evidence>
<evidence type="ECO:0000256" key="6">
    <source>
        <dbReference type="SAM" id="MobiDB-lite"/>
    </source>
</evidence>
<dbReference type="PROSITE" id="PS00108">
    <property type="entry name" value="PROTEIN_KINASE_ST"/>
    <property type="match status" value="1"/>
</dbReference>
<feature type="compositionally biased region" description="Low complexity" evidence="6">
    <location>
        <begin position="9"/>
        <end position="18"/>
    </location>
</feature>
<feature type="compositionally biased region" description="Polar residues" evidence="6">
    <location>
        <begin position="288"/>
        <end position="302"/>
    </location>
</feature>
<accession>A0AAV2F8D2</accession>
<dbReference type="CDD" id="cd00293">
    <property type="entry name" value="USP-like"/>
    <property type="match status" value="1"/>
</dbReference>
<dbReference type="Pfam" id="PF00582">
    <property type="entry name" value="Usp"/>
    <property type="match status" value="1"/>
</dbReference>
<dbReference type="InterPro" id="IPR017441">
    <property type="entry name" value="Protein_kinase_ATP_BS"/>
</dbReference>
<dbReference type="PANTHER" id="PTHR47987:SF5">
    <property type="entry name" value="PROTEIN KINASE DOMAIN-CONTAINING PROTEIN"/>
    <property type="match status" value="1"/>
</dbReference>
<evidence type="ECO:0000313" key="9">
    <source>
        <dbReference type="Proteomes" id="UP001497516"/>
    </source>
</evidence>
<dbReference type="FunFam" id="3.30.200.20:FF:000268">
    <property type="entry name" value="probable receptor-like serine/threonine-protein kinase At5g57670"/>
    <property type="match status" value="1"/>
</dbReference>